<dbReference type="InterPro" id="IPR039426">
    <property type="entry name" value="TonB-dep_rcpt-like"/>
</dbReference>
<name>A0ABX2APQ1_9BACT</name>
<gene>
    <name evidence="13" type="ORF">HPS56_06485</name>
</gene>
<keyword evidence="7 8" id="KW-0998">Cell outer membrane</keyword>
<comment type="caution">
    <text evidence="13">The sequence shown here is derived from an EMBL/GenBank/DDBJ whole genome shotgun (WGS) entry which is preliminary data.</text>
</comment>
<dbReference type="InterPro" id="IPR008969">
    <property type="entry name" value="CarboxyPept-like_regulatory"/>
</dbReference>
<dbReference type="Gene3D" id="2.60.40.1120">
    <property type="entry name" value="Carboxypeptidase-like, regulatory domain"/>
    <property type="match status" value="1"/>
</dbReference>
<keyword evidence="6 8" id="KW-0472">Membrane</keyword>
<feature type="chain" id="PRO_5047269060" evidence="10">
    <location>
        <begin position="31"/>
        <end position="1094"/>
    </location>
</feature>
<feature type="domain" description="TonB-dependent receptor plug" evidence="12">
    <location>
        <begin position="174"/>
        <end position="259"/>
    </location>
</feature>
<dbReference type="Proteomes" id="UP000714420">
    <property type="component" value="Unassembled WGS sequence"/>
</dbReference>
<evidence type="ECO:0000259" key="11">
    <source>
        <dbReference type="Pfam" id="PF00593"/>
    </source>
</evidence>
<keyword evidence="10" id="KW-0732">Signal</keyword>
<keyword evidence="5 9" id="KW-0798">TonB box</keyword>
<evidence type="ECO:0000313" key="13">
    <source>
        <dbReference type="EMBL" id="NPD92002.1"/>
    </source>
</evidence>
<accession>A0ABX2APQ1</accession>
<evidence type="ECO:0000256" key="4">
    <source>
        <dbReference type="ARBA" id="ARBA00022692"/>
    </source>
</evidence>
<dbReference type="Pfam" id="PF07715">
    <property type="entry name" value="Plug"/>
    <property type="match status" value="1"/>
</dbReference>
<comment type="similarity">
    <text evidence="8 9">Belongs to the TonB-dependent receptor family.</text>
</comment>
<evidence type="ECO:0000256" key="6">
    <source>
        <dbReference type="ARBA" id="ARBA00023136"/>
    </source>
</evidence>
<evidence type="ECO:0000256" key="8">
    <source>
        <dbReference type="PROSITE-ProRule" id="PRU01360"/>
    </source>
</evidence>
<evidence type="ECO:0000259" key="12">
    <source>
        <dbReference type="Pfam" id="PF07715"/>
    </source>
</evidence>
<evidence type="ECO:0000313" key="14">
    <source>
        <dbReference type="Proteomes" id="UP000714420"/>
    </source>
</evidence>
<evidence type="ECO:0000256" key="7">
    <source>
        <dbReference type="ARBA" id="ARBA00023237"/>
    </source>
</evidence>
<comment type="subcellular location">
    <subcellularLocation>
        <location evidence="1 8">Cell outer membrane</location>
        <topology evidence="1 8">Multi-pass membrane protein</topology>
    </subcellularLocation>
</comment>
<dbReference type="InterPro" id="IPR036942">
    <property type="entry name" value="Beta-barrel_TonB_sf"/>
</dbReference>
<dbReference type="InterPro" id="IPR012910">
    <property type="entry name" value="Plug_dom"/>
</dbReference>
<dbReference type="InterPro" id="IPR000531">
    <property type="entry name" value="Beta-barrel_TonB"/>
</dbReference>
<evidence type="ECO:0000256" key="1">
    <source>
        <dbReference type="ARBA" id="ARBA00004571"/>
    </source>
</evidence>
<dbReference type="InterPro" id="IPR037066">
    <property type="entry name" value="Plug_dom_sf"/>
</dbReference>
<sequence length="1094" mass="122543">MKRTIFNIQKSFLRNALCLTMIWLAMPVAAQDYMDDEEPVAAPKKPVVYKEKYPLMTVKGKVFDEASKKPLGGVQLKTLNNARYTAMTDEDGSFSIKVPVFTTALYVYTPDYLSQQVAISGDTTRMVSIYMINDKFKSMYADGTTITSQRSFTSSATNNLTVDNEIQSQLGADIRSIQRSAAPAIGNSSFIRGISSINSNSQPLVIVDGIELDQQLYREALHTGQFNNMLGTVMPADIDKVTVLKNGTALYGARGANGVILIDTKRGHSMATRIEANISVGLSLIPKLPTMMDATQYRNYATEMMGTIPELANSKLNFKFLNDDPTYYYYHMYHNNTDWSDEAYRTGLTQNYSINVQGGDDVGMYNLSVGYVDGKSTAEGNDYDRMNVRFNTDIDVFRKLKTKFDLSISRSTSSVFDDGIQSDFTTATPTSPTFLSLIKSPLVTPYQYNHYLGGFSGLLSDSDDLFTSFDSNSSLANPTAILKIGEGENKNYAENTNFQVKLEPTYKITNDLSVTTLINYSLNRHSQRYFRPTQGVPVFKVAEMGTVMSKFSTLFSNETNIVSNTHVDYTHSFGAHYLKAYAGFKYSYFSYKSDVLSTQYRSAQNDKNPTITANKNNFNYASGVNDVWKQMQWYGNVDYNYMNRYFLTLSLLGEANSRFGENCDGLGLFGVQWAIFPSIQAGWVVSNEKWFPKNSGINYLRINAGYDISGNDDIDITAARSIFSVVKFLDIANGLQLTNIGNDKIQWENTKKFNVGFEANMLHNRLSVAFDYFINKTDNLLTIQRFKDPIAGINHYWTNGGELKNTGFELAVSGKPVVSKDWNVEVGATVGHYKNEVVSLPEGDYVSSIYGTDNIITSVGNPVAMFYGYKTDGVLASDAAARTANKDGDDYLYMKDASGNKQAFKAGDMRFVDIDGDGFITESDRTIIGDPNPDAYGNIFANVSWKNFTLSMNFNYSIGNDVYNYQRMILNSGSNFYNQQVAMTNHWRYEGQETSMPRINYGDPMANNRFSDRWIEDGSYLRLKTLRLTYRVPVNFSWLQGVSVWAEGVNLFTLTKYLGSDPEFSVNNSAMYQGIDCGNLAQGRAFTFGLKINL</sequence>
<evidence type="ECO:0000256" key="10">
    <source>
        <dbReference type="SAM" id="SignalP"/>
    </source>
</evidence>
<dbReference type="Gene3D" id="2.170.130.10">
    <property type="entry name" value="TonB-dependent receptor, plug domain"/>
    <property type="match status" value="1"/>
</dbReference>
<evidence type="ECO:0000256" key="5">
    <source>
        <dbReference type="ARBA" id="ARBA00023077"/>
    </source>
</evidence>
<evidence type="ECO:0000256" key="3">
    <source>
        <dbReference type="ARBA" id="ARBA00022452"/>
    </source>
</evidence>
<dbReference type="Gene3D" id="2.40.170.20">
    <property type="entry name" value="TonB-dependent receptor, beta-barrel domain"/>
    <property type="match status" value="1"/>
</dbReference>
<dbReference type="NCBIfam" id="TIGR04056">
    <property type="entry name" value="OMP_RagA_SusC"/>
    <property type="match status" value="1"/>
</dbReference>
<evidence type="ECO:0000256" key="9">
    <source>
        <dbReference type="RuleBase" id="RU003357"/>
    </source>
</evidence>
<dbReference type="PROSITE" id="PS52016">
    <property type="entry name" value="TONB_DEPENDENT_REC_3"/>
    <property type="match status" value="1"/>
</dbReference>
<dbReference type="EMBL" id="JABKKF010000005">
    <property type="protein sequence ID" value="NPD92002.1"/>
    <property type="molecule type" value="Genomic_DNA"/>
</dbReference>
<reference evidence="13 14" key="1">
    <citation type="submission" date="2020-05" db="EMBL/GenBank/DDBJ databases">
        <title>Distinct polysaccharide utilization as determinants for interspecies competition between intestinal Prevotella spp.</title>
        <authorList>
            <person name="Galvez E.J.C."/>
            <person name="Iljazovic A."/>
            <person name="Strowig T."/>
        </authorList>
    </citation>
    <scope>NUCLEOTIDE SEQUENCE [LARGE SCALE GENOMIC DNA]</scope>
    <source>
        <strain evidence="13 14">PMUR</strain>
    </source>
</reference>
<dbReference type="RefSeq" id="WP_172275357.1">
    <property type="nucleotide sequence ID" value="NZ_CASGMU010000004.1"/>
</dbReference>
<keyword evidence="4 8" id="KW-0812">Transmembrane</keyword>
<proteinExistence type="inferred from homology"/>
<dbReference type="InterPro" id="IPR023996">
    <property type="entry name" value="TonB-dep_OMP_SusC/RagA"/>
</dbReference>
<protein>
    <submittedName>
        <fullName evidence="13">SusC/RagA family TonB-linked outer membrane protein</fullName>
    </submittedName>
</protein>
<dbReference type="SUPFAM" id="SSF49464">
    <property type="entry name" value="Carboxypeptidase regulatory domain-like"/>
    <property type="match status" value="1"/>
</dbReference>
<keyword evidence="3 8" id="KW-1134">Transmembrane beta strand</keyword>
<organism evidence="13 14">
    <name type="scientific">Xylanibacter muris</name>
    <dbReference type="NCBI Taxonomy" id="2736290"/>
    <lineage>
        <taxon>Bacteria</taxon>
        <taxon>Pseudomonadati</taxon>
        <taxon>Bacteroidota</taxon>
        <taxon>Bacteroidia</taxon>
        <taxon>Bacteroidales</taxon>
        <taxon>Prevotellaceae</taxon>
        <taxon>Xylanibacter</taxon>
    </lineage>
</organism>
<evidence type="ECO:0000256" key="2">
    <source>
        <dbReference type="ARBA" id="ARBA00022448"/>
    </source>
</evidence>
<keyword evidence="2 8" id="KW-0813">Transport</keyword>
<feature type="signal peptide" evidence="10">
    <location>
        <begin position="1"/>
        <end position="30"/>
    </location>
</feature>
<keyword evidence="14" id="KW-1185">Reference proteome</keyword>
<dbReference type="Pfam" id="PF00593">
    <property type="entry name" value="TonB_dep_Rec_b-barrel"/>
    <property type="match status" value="1"/>
</dbReference>
<feature type="domain" description="TonB-dependent receptor-like beta-barrel" evidence="11">
    <location>
        <begin position="453"/>
        <end position="1033"/>
    </location>
</feature>
<dbReference type="SUPFAM" id="SSF56935">
    <property type="entry name" value="Porins"/>
    <property type="match status" value="1"/>
</dbReference>